<feature type="region of interest" description="Disordered" evidence="4">
    <location>
        <begin position="326"/>
        <end position="346"/>
    </location>
</feature>
<protein>
    <submittedName>
        <fullName evidence="7">Integrase</fullName>
    </submittedName>
</protein>
<evidence type="ECO:0000256" key="2">
    <source>
        <dbReference type="ARBA" id="ARBA00023172"/>
    </source>
</evidence>
<evidence type="ECO:0000256" key="3">
    <source>
        <dbReference type="PROSITE-ProRule" id="PRU01248"/>
    </source>
</evidence>
<dbReference type="InterPro" id="IPR044068">
    <property type="entry name" value="CB"/>
</dbReference>
<gene>
    <name evidence="7" type="ORF">PAHA3_5805</name>
</gene>
<dbReference type="InterPro" id="IPR010998">
    <property type="entry name" value="Integrase_recombinase_N"/>
</dbReference>
<dbReference type="PROSITE" id="PS51898">
    <property type="entry name" value="TYR_RECOMBINASE"/>
    <property type="match status" value="1"/>
</dbReference>
<dbReference type="Gene3D" id="1.10.150.130">
    <property type="match status" value="1"/>
</dbReference>
<dbReference type="PANTHER" id="PTHR30349">
    <property type="entry name" value="PHAGE INTEGRASE-RELATED"/>
    <property type="match status" value="1"/>
</dbReference>
<feature type="domain" description="Tyr recombinase" evidence="5">
    <location>
        <begin position="148"/>
        <end position="331"/>
    </location>
</feature>
<accession>A0A100VTT5</accession>
<dbReference type="Gene3D" id="1.10.443.10">
    <property type="entry name" value="Intergrase catalytic core"/>
    <property type="match status" value="1"/>
</dbReference>
<organism evidence="7 8">
    <name type="scientific">Paenibacillus amylolyticus</name>
    <dbReference type="NCBI Taxonomy" id="1451"/>
    <lineage>
        <taxon>Bacteria</taxon>
        <taxon>Bacillati</taxon>
        <taxon>Bacillota</taxon>
        <taxon>Bacilli</taxon>
        <taxon>Bacillales</taxon>
        <taxon>Paenibacillaceae</taxon>
        <taxon>Paenibacillus</taxon>
    </lineage>
</organism>
<evidence type="ECO:0000259" key="6">
    <source>
        <dbReference type="PROSITE" id="PS51900"/>
    </source>
</evidence>
<dbReference type="CDD" id="cd00397">
    <property type="entry name" value="DNA_BRE_C"/>
    <property type="match status" value="1"/>
</dbReference>
<dbReference type="InterPro" id="IPR002104">
    <property type="entry name" value="Integrase_catalytic"/>
</dbReference>
<evidence type="ECO:0000313" key="8">
    <source>
        <dbReference type="Proteomes" id="UP000069697"/>
    </source>
</evidence>
<dbReference type="GO" id="GO:0006310">
    <property type="term" value="P:DNA recombination"/>
    <property type="evidence" value="ECO:0007669"/>
    <property type="project" value="UniProtKB-KW"/>
</dbReference>
<reference evidence="7 8" key="1">
    <citation type="journal article" date="2016" name="Genome Announc.">
        <title>Draft Genome Sequence of Paenibacillus amylolyticus Heshi-A3, Isolated from Fermented Rice Bran in a Japanese Fermented Seafood Dish.</title>
        <authorList>
            <person name="Akuzawa S."/>
            <person name="Nagaoka J."/>
            <person name="Kanekatsu M."/>
            <person name="Kubota E."/>
            <person name="Ohtake R."/>
            <person name="Suzuki T."/>
            <person name="Kanesaki Y."/>
        </authorList>
    </citation>
    <scope>NUCLEOTIDE SEQUENCE [LARGE SCALE GENOMIC DNA]</scope>
    <source>
        <strain evidence="7 8">Heshi-A3</strain>
    </source>
</reference>
<keyword evidence="2" id="KW-0233">DNA recombination</keyword>
<evidence type="ECO:0000256" key="4">
    <source>
        <dbReference type="SAM" id="MobiDB-lite"/>
    </source>
</evidence>
<dbReference type="Proteomes" id="UP000069697">
    <property type="component" value="Unassembled WGS sequence"/>
</dbReference>
<keyword evidence="1 3" id="KW-0238">DNA-binding</keyword>
<dbReference type="AlphaFoldDB" id="A0A100VTT5"/>
<dbReference type="InterPro" id="IPR050090">
    <property type="entry name" value="Tyrosine_recombinase_XerCD"/>
</dbReference>
<dbReference type="EMBL" id="BCNV01000011">
    <property type="protein sequence ID" value="GAS85671.1"/>
    <property type="molecule type" value="Genomic_DNA"/>
</dbReference>
<dbReference type="InterPro" id="IPR011010">
    <property type="entry name" value="DNA_brk_join_enz"/>
</dbReference>
<dbReference type="GO" id="GO:0015074">
    <property type="term" value="P:DNA integration"/>
    <property type="evidence" value="ECO:0007669"/>
    <property type="project" value="InterPro"/>
</dbReference>
<comment type="caution">
    <text evidence="7">The sequence shown here is derived from an EMBL/GenBank/DDBJ whole genome shotgun (WGS) entry which is preliminary data.</text>
</comment>
<proteinExistence type="predicted"/>
<evidence type="ECO:0000256" key="1">
    <source>
        <dbReference type="ARBA" id="ARBA00023125"/>
    </source>
</evidence>
<evidence type="ECO:0000313" key="7">
    <source>
        <dbReference type="EMBL" id="GAS85671.1"/>
    </source>
</evidence>
<reference evidence="8" key="2">
    <citation type="submission" date="2016-01" db="EMBL/GenBank/DDBJ databases">
        <title>Draft Genome Sequence of Paenibacillus amylolyticus Heshi-A3 that Was Isolated from Fermented Rice Bran with Aging Salted Mackerel, Which Was Named Heshiko as Traditional Fermented Seafood in Japan.</title>
        <authorList>
            <person name="Akuzawa S."/>
            <person name="Nakagawa J."/>
            <person name="Kanekatsu T."/>
            <person name="Kubota E."/>
            <person name="Ohtake R."/>
            <person name="Suzuki T."/>
            <person name="Kanesaki Y."/>
        </authorList>
    </citation>
    <scope>NUCLEOTIDE SEQUENCE [LARGE SCALE GENOMIC DNA]</scope>
    <source>
        <strain evidence="8">Heshi-A3</strain>
    </source>
</reference>
<dbReference type="PANTHER" id="PTHR30349:SF81">
    <property type="entry name" value="TYROSINE RECOMBINASE XERC"/>
    <property type="match status" value="1"/>
</dbReference>
<sequence length="346" mass="40241">MALTKRERRAPVGARDVKLFPELTLEQALDFVTNAKKVEGLRESTLKDYTKHYGYFVKWLNEFHPDITLIEHIEVSTIRDHISYMKYDRVRYEGHKHIPTEGQRIGLSDTTINIRIRTLKAIFNQLERDDLIEFNPISKVKLLRQDVDLTNCLTDAEIIAILAQPNRRDFVGFRDYVGIMLMLDSGCRVSEMLGLRIGDIDFQTRFITLSGEANKNRKPRMVPFSAAVAKLLLQLIEENRQHFTTDRIFLSCFGDPVSANQFNKRLKYHGEKAGVEGKKMTAHVYRHTWARAMVINGADPFTIQKMGGWSDIRTMRRYIQMDTEDVRRSHDQFSPTSKFIKNRADR</sequence>
<feature type="domain" description="Core-binding (CB)" evidence="6">
    <location>
        <begin position="23"/>
        <end position="127"/>
    </location>
</feature>
<name>A0A100VTT5_PAEAM</name>
<dbReference type="InterPro" id="IPR013762">
    <property type="entry name" value="Integrase-like_cat_sf"/>
</dbReference>
<dbReference type="Pfam" id="PF13102">
    <property type="entry name" value="Phage_int_SAM_5"/>
    <property type="match status" value="1"/>
</dbReference>
<evidence type="ECO:0000259" key="5">
    <source>
        <dbReference type="PROSITE" id="PS51898"/>
    </source>
</evidence>
<dbReference type="PROSITE" id="PS51900">
    <property type="entry name" value="CB"/>
    <property type="match status" value="1"/>
</dbReference>
<dbReference type="SUPFAM" id="SSF56349">
    <property type="entry name" value="DNA breaking-rejoining enzymes"/>
    <property type="match status" value="1"/>
</dbReference>
<dbReference type="InterPro" id="IPR025269">
    <property type="entry name" value="SAM-like_dom"/>
</dbReference>
<dbReference type="RefSeq" id="WP_062837973.1">
    <property type="nucleotide sequence ID" value="NZ_BCNV01000011.1"/>
</dbReference>
<dbReference type="GO" id="GO:0003677">
    <property type="term" value="F:DNA binding"/>
    <property type="evidence" value="ECO:0007669"/>
    <property type="project" value="UniProtKB-UniRule"/>
</dbReference>
<dbReference type="Pfam" id="PF00589">
    <property type="entry name" value="Phage_integrase"/>
    <property type="match status" value="1"/>
</dbReference>